<reference evidence="8 9" key="1">
    <citation type="submission" date="2017-05" db="EMBL/GenBank/DDBJ databases">
        <title>The Genome Sequence of Enterococcus sp. 8G7_MSG3316.</title>
        <authorList>
            <consortium name="The Broad Institute Genomics Platform"/>
            <consortium name="The Broad Institute Genomic Center for Infectious Diseases"/>
            <person name="Earl A."/>
            <person name="Manson A."/>
            <person name="Schwartman J."/>
            <person name="Gilmore M."/>
            <person name="Abouelleil A."/>
            <person name="Cao P."/>
            <person name="Chapman S."/>
            <person name="Cusick C."/>
            <person name="Shea T."/>
            <person name="Young S."/>
            <person name="Neafsey D."/>
            <person name="Nusbaum C."/>
            <person name="Birren B."/>
        </authorList>
    </citation>
    <scope>NUCLEOTIDE SEQUENCE [LARGE SCALE GENOMIC DNA]</scope>
    <source>
        <strain evidence="8 9">8G7_MSG3316</strain>
    </source>
</reference>
<dbReference type="RefSeq" id="WP_086273264.1">
    <property type="nucleotide sequence ID" value="NZ_NGKU01000001.1"/>
</dbReference>
<feature type="domain" description="NADP-dependent oxidoreductase" evidence="7">
    <location>
        <begin position="21"/>
        <end position="261"/>
    </location>
</feature>
<evidence type="ECO:0000313" key="8">
    <source>
        <dbReference type="EMBL" id="OTN75169.1"/>
    </source>
</evidence>
<dbReference type="AlphaFoldDB" id="A0A242A2L7"/>
<dbReference type="InterPro" id="IPR036812">
    <property type="entry name" value="NAD(P)_OxRdtase_dom_sf"/>
</dbReference>
<dbReference type="PANTHER" id="PTHR43827">
    <property type="entry name" value="2,5-DIKETO-D-GLUCONIC ACID REDUCTASE"/>
    <property type="match status" value="1"/>
</dbReference>
<evidence type="ECO:0000256" key="4">
    <source>
        <dbReference type="PIRSR" id="PIRSR000097-1"/>
    </source>
</evidence>
<dbReference type="PIRSF" id="PIRSF000097">
    <property type="entry name" value="AKR"/>
    <property type="match status" value="1"/>
</dbReference>
<sequence length="288" mass="32648">MNTITLNNGVQMPQLGFGVYQIPLAETAEAVYQAIKAGYRLIDTAAIYGNEKETGEGIDRAIKEGLVTREELFVTSKLFILQTPEETAAETIVHSLSVMNLAYLDLYLIHQPYGEVYGAWRALAAAQKAGKVRAIGISNFKSAKMIEFVGLTDVKPQINQIEVNPWYQREEDQIWHEKYDVQVEAWAPFAEGRHDLFQNPELAAIGQQYGKTVGQVVLRWLMQRGIVALAKSVRPERMAENIDIFDFSLTEADMKRIAALDKQESAFFDHDAPQQVEWFMNRMLDTEK</sequence>
<evidence type="ECO:0000256" key="2">
    <source>
        <dbReference type="ARBA" id="ARBA00022857"/>
    </source>
</evidence>
<dbReference type="PRINTS" id="PR00069">
    <property type="entry name" value="ALDKETRDTASE"/>
</dbReference>
<dbReference type="Pfam" id="PF00248">
    <property type="entry name" value="Aldo_ket_red"/>
    <property type="match status" value="1"/>
</dbReference>
<organism evidence="8 9">
    <name type="scientific">Candidatus Enterococcus testudinis</name>
    <dbReference type="NCBI Taxonomy" id="1834191"/>
    <lineage>
        <taxon>Bacteria</taxon>
        <taxon>Bacillati</taxon>
        <taxon>Bacillota</taxon>
        <taxon>Bacilli</taxon>
        <taxon>Lactobacillales</taxon>
        <taxon>Enterococcaceae</taxon>
        <taxon>Enterococcus</taxon>
    </lineage>
</organism>
<dbReference type="FunFam" id="3.20.20.100:FF:000015">
    <property type="entry name" value="Oxidoreductase, aldo/keto reductase family"/>
    <property type="match status" value="1"/>
</dbReference>
<dbReference type="Proteomes" id="UP000195043">
    <property type="component" value="Unassembled WGS sequence"/>
</dbReference>
<comment type="similarity">
    <text evidence="1">Belongs to the aldo/keto reductase family.</text>
</comment>
<dbReference type="InterPro" id="IPR020471">
    <property type="entry name" value="AKR"/>
</dbReference>
<gene>
    <name evidence="8" type="ORF">A5886_000239</name>
</gene>
<dbReference type="OrthoDB" id="9804790at2"/>
<dbReference type="EMBL" id="NGKU01000001">
    <property type="protein sequence ID" value="OTN75169.1"/>
    <property type="molecule type" value="Genomic_DNA"/>
</dbReference>
<evidence type="ECO:0000256" key="1">
    <source>
        <dbReference type="ARBA" id="ARBA00007905"/>
    </source>
</evidence>
<dbReference type="GO" id="GO:0016616">
    <property type="term" value="F:oxidoreductase activity, acting on the CH-OH group of donors, NAD or NADP as acceptor"/>
    <property type="evidence" value="ECO:0007669"/>
    <property type="project" value="UniProtKB-ARBA"/>
</dbReference>
<evidence type="ECO:0000256" key="3">
    <source>
        <dbReference type="ARBA" id="ARBA00023002"/>
    </source>
</evidence>
<dbReference type="STRING" id="1834191.A5886_000239"/>
<accession>A0A242A2L7</accession>
<keyword evidence="3" id="KW-0560">Oxidoreductase</keyword>
<comment type="caution">
    <text evidence="8">The sequence shown here is derived from an EMBL/GenBank/DDBJ whole genome shotgun (WGS) entry which is preliminary data.</text>
</comment>
<evidence type="ECO:0000256" key="5">
    <source>
        <dbReference type="PIRSR" id="PIRSR000097-2"/>
    </source>
</evidence>
<dbReference type="InterPro" id="IPR018170">
    <property type="entry name" value="Aldo/ket_reductase_CS"/>
</dbReference>
<evidence type="ECO:0000313" key="9">
    <source>
        <dbReference type="Proteomes" id="UP000195043"/>
    </source>
</evidence>
<dbReference type="PANTHER" id="PTHR43827:SF3">
    <property type="entry name" value="NADP-DEPENDENT OXIDOREDUCTASE DOMAIN-CONTAINING PROTEIN"/>
    <property type="match status" value="1"/>
</dbReference>
<keyword evidence="2" id="KW-0521">NADP</keyword>
<proteinExistence type="inferred from homology"/>
<feature type="binding site" evidence="5">
    <location>
        <position position="110"/>
    </location>
    <ligand>
        <name>substrate</name>
    </ligand>
</feature>
<dbReference type="Gene3D" id="3.20.20.100">
    <property type="entry name" value="NADP-dependent oxidoreductase domain"/>
    <property type="match status" value="1"/>
</dbReference>
<evidence type="ECO:0000259" key="7">
    <source>
        <dbReference type="Pfam" id="PF00248"/>
    </source>
</evidence>
<keyword evidence="9" id="KW-1185">Reference proteome</keyword>
<evidence type="ECO:0000256" key="6">
    <source>
        <dbReference type="PIRSR" id="PIRSR000097-3"/>
    </source>
</evidence>
<dbReference type="InterPro" id="IPR023210">
    <property type="entry name" value="NADP_OxRdtase_dom"/>
</dbReference>
<dbReference type="PROSITE" id="PS00062">
    <property type="entry name" value="ALDOKETO_REDUCTASE_2"/>
    <property type="match status" value="1"/>
</dbReference>
<feature type="site" description="Lowers pKa of active site Tyr" evidence="6">
    <location>
        <position position="77"/>
    </location>
</feature>
<protein>
    <recommendedName>
        <fullName evidence="7">NADP-dependent oxidoreductase domain-containing protein</fullName>
    </recommendedName>
</protein>
<feature type="active site" description="Proton donor" evidence="4">
    <location>
        <position position="48"/>
    </location>
</feature>
<dbReference type="SUPFAM" id="SSF51430">
    <property type="entry name" value="NAD(P)-linked oxidoreductase"/>
    <property type="match status" value="1"/>
</dbReference>
<name>A0A242A2L7_9ENTE</name>